<protein>
    <submittedName>
        <fullName evidence="2">Uncharacterized protein</fullName>
    </submittedName>
</protein>
<name>A0A1X6P9N8_PORUM</name>
<sequence>MAGLAPTVDGVAAAPPAAVAPTPRTLHRDGPSQDDGLSLTTIAPVGSVAGYPLSPSLATPVGAMSLASESTGSSLDVPAAAAASVAAAAAASADGVAKAAGAHQPTTRSPVTPVFEPADDAASAAPRYPPTPRTPRERLSFLLRCAFRLRTRRDASIFSFMGIVVVSWKLDCLAALNNSGDRKLLRSLLLELFSEPALALQFLAETFGVEEHGMNLGGRLAAYKHVSGKPASFPSDALRAVANPEKLIGEWMSRNLCALDELPLSAAGAHERGLSTAEIAALGARLRSPALVREAHKVGCVVHFDGDESNKTLGPSKLLFNWNFALDDDAGLTALLCSLRPVLLKCPPNSLTRARRLTGALAPGAAAVGAIGPRQAGVGSLPAVVADVPGAGQTGYHLAKPTGGVKRKAMGDATGQTNLPGASRNAKPRRAAAVKSARCVSPTAATCACSSERSVDGSKSWLVAEVRKTGSAAVLGIAVGFQLPWSLDAVEGGRVAIKYLLSEVAVPSGGLSKRQYSLRVTQGEDRVLAPNHGVPVVTQATTVSGNYKSRDFAAAVQDLCEKLVPDAGAPLLSPVADGRPPTAPVPAVTGPSAVRAAGTGAVGGLPSDLAAGMDAAVDTPVATPPSQTPVSTPNVDPPPHVFNIIDAPAAAVLSLNVTVHSPVALNTELHSAFRSPGRLVLFFPVSDHSSNPMGVC</sequence>
<evidence type="ECO:0000256" key="1">
    <source>
        <dbReference type="SAM" id="MobiDB-lite"/>
    </source>
</evidence>
<proteinExistence type="predicted"/>
<evidence type="ECO:0000313" key="3">
    <source>
        <dbReference type="Proteomes" id="UP000218209"/>
    </source>
</evidence>
<feature type="region of interest" description="Disordered" evidence="1">
    <location>
        <begin position="14"/>
        <end position="39"/>
    </location>
</feature>
<gene>
    <name evidence="2" type="ORF">BU14_0142s0021</name>
</gene>
<dbReference type="EMBL" id="KV918833">
    <property type="protein sequence ID" value="OSX77611.1"/>
    <property type="molecule type" value="Genomic_DNA"/>
</dbReference>
<reference evidence="2 3" key="1">
    <citation type="submission" date="2017-03" db="EMBL/GenBank/DDBJ databases">
        <title>WGS assembly of Porphyra umbilicalis.</title>
        <authorList>
            <person name="Brawley S.H."/>
            <person name="Blouin N.A."/>
            <person name="Ficko-Blean E."/>
            <person name="Wheeler G.L."/>
            <person name="Lohr M."/>
            <person name="Goodson H.V."/>
            <person name="Jenkins J.W."/>
            <person name="Blaby-Haas C.E."/>
            <person name="Helliwell K.E."/>
            <person name="Chan C."/>
            <person name="Marriage T."/>
            <person name="Bhattacharya D."/>
            <person name="Klein A.S."/>
            <person name="Badis Y."/>
            <person name="Brodie J."/>
            <person name="Cao Y."/>
            <person name="Collen J."/>
            <person name="Dittami S.M."/>
            <person name="Gachon C.M."/>
            <person name="Green B.R."/>
            <person name="Karpowicz S."/>
            <person name="Kim J.W."/>
            <person name="Kudahl U."/>
            <person name="Lin S."/>
            <person name="Michel G."/>
            <person name="Mittag M."/>
            <person name="Olson B.J."/>
            <person name="Pangilinan J."/>
            <person name="Peng Y."/>
            <person name="Qiu H."/>
            <person name="Shu S."/>
            <person name="Singer J.T."/>
            <person name="Smith A.G."/>
            <person name="Sprecher B.N."/>
            <person name="Wagner V."/>
            <person name="Wang W."/>
            <person name="Wang Z.-Y."/>
            <person name="Yan J."/>
            <person name="Yarish C."/>
            <person name="Zoeuner-Riek S."/>
            <person name="Zhuang Y."/>
            <person name="Zou Y."/>
            <person name="Lindquist E.A."/>
            <person name="Grimwood J."/>
            <person name="Barry K."/>
            <person name="Rokhsar D.S."/>
            <person name="Schmutz J."/>
            <person name="Stiller J.W."/>
            <person name="Grossman A.R."/>
            <person name="Prochnik S.E."/>
        </authorList>
    </citation>
    <scope>NUCLEOTIDE SEQUENCE [LARGE SCALE GENOMIC DNA]</scope>
    <source>
        <strain evidence="2">4086291</strain>
    </source>
</reference>
<feature type="compositionally biased region" description="Low complexity" evidence="1">
    <location>
        <begin position="14"/>
        <end position="24"/>
    </location>
</feature>
<evidence type="ECO:0000313" key="2">
    <source>
        <dbReference type="EMBL" id="OSX77611.1"/>
    </source>
</evidence>
<dbReference type="AlphaFoldDB" id="A0A1X6P9N8"/>
<dbReference type="Proteomes" id="UP000218209">
    <property type="component" value="Unassembled WGS sequence"/>
</dbReference>
<feature type="region of interest" description="Disordered" evidence="1">
    <location>
        <begin position="100"/>
        <end position="133"/>
    </location>
</feature>
<keyword evidence="3" id="KW-1185">Reference proteome</keyword>
<accession>A0A1X6P9N8</accession>
<organism evidence="2 3">
    <name type="scientific">Porphyra umbilicalis</name>
    <name type="common">Purple laver</name>
    <name type="synonym">Red alga</name>
    <dbReference type="NCBI Taxonomy" id="2786"/>
    <lineage>
        <taxon>Eukaryota</taxon>
        <taxon>Rhodophyta</taxon>
        <taxon>Bangiophyceae</taxon>
        <taxon>Bangiales</taxon>
        <taxon>Bangiaceae</taxon>
        <taxon>Porphyra</taxon>
    </lineage>
</organism>